<dbReference type="AlphaFoldDB" id="A0A506Y369"/>
<feature type="compositionally biased region" description="Low complexity" evidence="1">
    <location>
        <begin position="109"/>
        <end position="124"/>
    </location>
</feature>
<dbReference type="Proteomes" id="UP000316252">
    <property type="component" value="Unassembled WGS sequence"/>
</dbReference>
<protein>
    <submittedName>
        <fullName evidence="2">Uncharacterized protein</fullName>
    </submittedName>
</protein>
<proteinExistence type="predicted"/>
<evidence type="ECO:0000313" key="2">
    <source>
        <dbReference type="EMBL" id="TPW75877.1"/>
    </source>
</evidence>
<reference evidence="2 3" key="1">
    <citation type="submission" date="2019-06" db="EMBL/GenBank/DDBJ databases">
        <authorList>
            <person name="Li F."/>
        </authorList>
    </citation>
    <scope>NUCLEOTIDE SEQUENCE [LARGE SCALE GENOMIC DNA]</scope>
    <source>
        <strain evidence="2 3">10F1D-1</strain>
    </source>
</reference>
<dbReference type="RefSeq" id="WP_141163235.1">
    <property type="nucleotide sequence ID" value="NZ_VHQG01000002.1"/>
</dbReference>
<sequence length="124" mass="12753">MRGLVAALRLAEVPLFAVVREPEVADLARVAGVFAAEAFEAEAVRRAVGLPAPEAVESLSVGAAGPDSAVLAEADAERPEAARDVRDEDEERPVEDDVAAEREVGRRFGAGAPSASGAGSFVVT</sequence>
<feature type="compositionally biased region" description="Basic and acidic residues" evidence="1">
    <location>
        <begin position="75"/>
        <end position="86"/>
    </location>
</feature>
<feature type="region of interest" description="Disordered" evidence="1">
    <location>
        <begin position="72"/>
        <end position="124"/>
    </location>
</feature>
<dbReference type="EMBL" id="VHQG01000002">
    <property type="protein sequence ID" value="TPW75877.1"/>
    <property type="molecule type" value="Genomic_DNA"/>
</dbReference>
<evidence type="ECO:0000313" key="3">
    <source>
        <dbReference type="Proteomes" id="UP000316252"/>
    </source>
</evidence>
<organism evidence="2 3">
    <name type="scientific">Schumannella soli</name>
    <dbReference type="NCBI Taxonomy" id="2590779"/>
    <lineage>
        <taxon>Bacteria</taxon>
        <taxon>Bacillati</taxon>
        <taxon>Actinomycetota</taxon>
        <taxon>Actinomycetes</taxon>
        <taxon>Micrococcales</taxon>
        <taxon>Microbacteriaceae</taxon>
        <taxon>Schumannella</taxon>
    </lineage>
</organism>
<accession>A0A506Y369</accession>
<feature type="compositionally biased region" description="Acidic residues" evidence="1">
    <location>
        <begin position="87"/>
        <end position="98"/>
    </location>
</feature>
<name>A0A506Y369_9MICO</name>
<keyword evidence="3" id="KW-1185">Reference proteome</keyword>
<evidence type="ECO:0000256" key="1">
    <source>
        <dbReference type="SAM" id="MobiDB-lite"/>
    </source>
</evidence>
<comment type="caution">
    <text evidence="2">The sequence shown here is derived from an EMBL/GenBank/DDBJ whole genome shotgun (WGS) entry which is preliminary data.</text>
</comment>
<gene>
    <name evidence="2" type="ORF">FJ657_08470</name>
</gene>